<comment type="caution">
    <text evidence="4">The sequence shown here is derived from an EMBL/GenBank/DDBJ whole genome shotgun (WGS) entry which is preliminary data.</text>
</comment>
<evidence type="ECO:0000256" key="1">
    <source>
        <dbReference type="SAM" id="MobiDB-lite"/>
    </source>
</evidence>
<feature type="region of interest" description="Disordered" evidence="1">
    <location>
        <begin position="417"/>
        <end position="538"/>
    </location>
</feature>
<feature type="compositionally biased region" description="Basic and acidic residues" evidence="1">
    <location>
        <begin position="455"/>
        <end position="464"/>
    </location>
</feature>
<protein>
    <recommendedName>
        <fullName evidence="3">DUF8208 domain-containing protein</fullName>
    </recommendedName>
</protein>
<evidence type="ECO:0000256" key="2">
    <source>
        <dbReference type="SAM" id="Phobius"/>
    </source>
</evidence>
<keyword evidence="2" id="KW-0812">Transmembrane</keyword>
<proteinExistence type="predicted"/>
<dbReference type="InterPro" id="IPR058066">
    <property type="entry name" value="pXO2-14_N"/>
</dbReference>
<feature type="domain" description="DUF8208" evidence="3">
    <location>
        <begin position="20"/>
        <end position="366"/>
    </location>
</feature>
<evidence type="ECO:0000313" key="4">
    <source>
        <dbReference type="EMBL" id="TKK84750.1"/>
    </source>
</evidence>
<feature type="transmembrane region" description="Helical" evidence="2">
    <location>
        <begin position="299"/>
        <end position="317"/>
    </location>
</feature>
<dbReference type="Pfam" id="PF26635">
    <property type="entry name" value="DUF8208"/>
    <property type="match status" value="1"/>
</dbReference>
<reference evidence="4 5" key="1">
    <citation type="submission" date="2019-02" db="EMBL/GenBank/DDBJ databases">
        <title>Bacteria dissemination in different level of health care in South Africa: the effectiveness of infections prevention and control.</title>
        <authorList>
            <person name="Shobo C."/>
            <person name="Amoako D.G."/>
            <person name="Allam M."/>
            <person name="Ismail A."/>
            <person name="Bester L.A."/>
            <person name="Essack S.Y."/>
        </authorList>
    </citation>
    <scope>NUCLEOTIDE SEQUENCE [LARGE SCALE GENOMIC DNA]</scope>
    <source>
        <strain evidence="4 5">2SIL2</strain>
    </source>
</reference>
<keyword evidence="2" id="KW-1133">Transmembrane helix</keyword>
<dbReference type="EMBL" id="SIYF01000230">
    <property type="protein sequence ID" value="TKK84750.1"/>
    <property type="molecule type" value="Genomic_DNA"/>
</dbReference>
<keyword evidence="2" id="KW-0472">Membrane</keyword>
<dbReference type="AlphaFoldDB" id="A0A4U3M873"/>
<organism evidence="4 5">
    <name type="scientific">Enterococcus faecalis</name>
    <name type="common">Streptococcus faecalis</name>
    <dbReference type="NCBI Taxonomy" id="1351"/>
    <lineage>
        <taxon>Bacteria</taxon>
        <taxon>Bacillati</taxon>
        <taxon>Bacillota</taxon>
        <taxon>Bacilli</taxon>
        <taxon>Lactobacillales</taxon>
        <taxon>Enterococcaceae</taxon>
        <taxon>Enterococcus</taxon>
    </lineage>
</organism>
<gene>
    <name evidence="4" type="ORF">EY666_09940</name>
</gene>
<dbReference type="InterPro" id="IPR058521">
    <property type="entry name" value="DUF8208"/>
</dbReference>
<feature type="compositionally biased region" description="Polar residues" evidence="1">
    <location>
        <begin position="438"/>
        <end position="454"/>
    </location>
</feature>
<evidence type="ECO:0000259" key="3">
    <source>
        <dbReference type="Pfam" id="PF26635"/>
    </source>
</evidence>
<feature type="transmembrane region" description="Helical" evidence="2">
    <location>
        <begin position="74"/>
        <end position="92"/>
    </location>
</feature>
<feature type="transmembrane region" description="Helical" evidence="2">
    <location>
        <begin position="240"/>
        <end position="258"/>
    </location>
</feature>
<name>A0A4U3M873_ENTFL</name>
<evidence type="ECO:0000313" key="5">
    <source>
        <dbReference type="Proteomes" id="UP000305511"/>
    </source>
</evidence>
<accession>A0A4U3M873</accession>
<sequence length="640" mass="69627">MSNEEIIARLLEFDPLLNISKFWVSASRDISFNLLLGIKGFVDALGEGVSQMYQLMNFWDSQAVRNFIDPYRPVVISLMTLAMLWIAFRLIGDPKKDKQKIVNNILMAILMFVGLPFFMGKAGELVSAGREGLQQPSEATLQIFKDNITDLYTIDKQGWQYPTNDVGVNDIQKTQNLNLLDISEEVDTDLHLFKESPLSKEGKETLTKKVVEVNGEAKLAKMKGVFKWDEAYYRYSWHPWYILLELLAYGLVLVFTIFKTAKICYEIAAIRVLSYGVTLTDLENGQRNKTLLFKIRDSFIVLYLLSVLLNIFVLYMTSVRELSLEKPWDIIAIFAGAMAAIDGPNIVEQLFGIDAGLSSVGRSLVGFTQSSMAATSAGKAMASGVSKSMQTAKSVGGKAVRGATNAGAGLGGLLKGFKGGPLPEDGASTGPKAKPEKTTQTNGTKDNTPTAGNKENTDPNHSPEPKTNLSANGFGEEGTPSGGNGEQPTPPMITDPKEAANLLNDLTGAKSDSTFTPPELGKAIGEKAGKATPANDFSKNGVKKQVSISPGHLAAYQAGNLAEQPEPKANPATLPMAAKEARARLERDLSTPSSDDTFKDAMVDKYISTRQNLAQTKLVRGGVRSYELGKNTGEKWRDKP</sequence>
<dbReference type="Proteomes" id="UP000305511">
    <property type="component" value="Unassembled WGS sequence"/>
</dbReference>
<feature type="transmembrane region" description="Helical" evidence="2">
    <location>
        <begin position="101"/>
        <end position="119"/>
    </location>
</feature>
<dbReference type="RefSeq" id="WP_137274130.1">
    <property type="nucleotide sequence ID" value="NZ_SIYF01000230.1"/>
</dbReference>
<dbReference type="NCBIfam" id="NF045890">
    <property type="entry name" value="conj_pls20_p028"/>
    <property type="match status" value="1"/>
</dbReference>